<dbReference type="PANTHER" id="PTHR33375">
    <property type="entry name" value="CHROMOSOME-PARTITIONING PROTEIN PARB-RELATED"/>
    <property type="match status" value="1"/>
</dbReference>
<dbReference type="GO" id="GO:0003677">
    <property type="term" value="F:DNA binding"/>
    <property type="evidence" value="ECO:0007669"/>
    <property type="project" value="UniProtKB-KW"/>
</dbReference>
<evidence type="ECO:0000256" key="2">
    <source>
        <dbReference type="ARBA" id="ARBA00022829"/>
    </source>
</evidence>
<dbReference type="InterPro" id="IPR004437">
    <property type="entry name" value="ParB/RepB/Spo0J"/>
</dbReference>
<organism evidence="5 6">
    <name type="scientific">Candidatus Woesebacteria bacterium GW2011_GWB1_39_10</name>
    <dbReference type="NCBI Taxonomy" id="1618572"/>
    <lineage>
        <taxon>Bacteria</taxon>
        <taxon>Candidatus Woeseibacteriota</taxon>
    </lineage>
</organism>
<dbReference type="FunFam" id="3.90.1530.30:FF:000001">
    <property type="entry name" value="Chromosome partitioning protein ParB"/>
    <property type="match status" value="1"/>
</dbReference>
<dbReference type="Proteomes" id="UP000034774">
    <property type="component" value="Unassembled WGS sequence"/>
</dbReference>
<evidence type="ECO:0000256" key="3">
    <source>
        <dbReference type="ARBA" id="ARBA00023125"/>
    </source>
</evidence>
<evidence type="ECO:0000259" key="4">
    <source>
        <dbReference type="SMART" id="SM00470"/>
    </source>
</evidence>
<accession>A0A0G0LL15</accession>
<evidence type="ECO:0000256" key="1">
    <source>
        <dbReference type="ARBA" id="ARBA00006295"/>
    </source>
</evidence>
<dbReference type="InterPro" id="IPR050336">
    <property type="entry name" value="Chromosome_partition/occlusion"/>
</dbReference>
<proteinExistence type="inferred from homology"/>
<dbReference type="FunFam" id="1.10.10.2830:FF:000001">
    <property type="entry name" value="Chromosome partitioning protein ParB"/>
    <property type="match status" value="1"/>
</dbReference>
<dbReference type="GO" id="GO:0007059">
    <property type="term" value="P:chromosome segregation"/>
    <property type="evidence" value="ECO:0007669"/>
    <property type="project" value="UniProtKB-KW"/>
</dbReference>
<comment type="similarity">
    <text evidence="1">Belongs to the ParB family.</text>
</comment>
<dbReference type="SUPFAM" id="SSF109709">
    <property type="entry name" value="KorB DNA-binding domain-like"/>
    <property type="match status" value="1"/>
</dbReference>
<gene>
    <name evidence="5" type="ORF">UT17_C0004G0075</name>
</gene>
<dbReference type="PATRIC" id="fig|1618572.3.peg.795"/>
<dbReference type="InterPro" id="IPR041468">
    <property type="entry name" value="HTH_ParB/Spo0J"/>
</dbReference>
<dbReference type="EMBL" id="LBVU01000004">
    <property type="protein sequence ID" value="KKQ91727.1"/>
    <property type="molecule type" value="Genomic_DNA"/>
</dbReference>
<dbReference type="STRING" id="1618572.UT17_C0004G0075"/>
<dbReference type="Gene3D" id="1.10.10.2830">
    <property type="match status" value="1"/>
</dbReference>
<dbReference type="GO" id="GO:0005694">
    <property type="term" value="C:chromosome"/>
    <property type="evidence" value="ECO:0007669"/>
    <property type="project" value="TreeGrafter"/>
</dbReference>
<dbReference type="CDD" id="cd16393">
    <property type="entry name" value="SPO0J_N"/>
    <property type="match status" value="1"/>
</dbReference>
<dbReference type="AlphaFoldDB" id="A0A0G0LL15"/>
<keyword evidence="3" id="KW-0238">DNA-binding</keyword>
<reference evidence="5 6" key="1">
    <citation type="journal article" date="2015" name="Nature">
        <title>rRNA introns, odd ribosomes, and small enigmatic genomes across a large radiation of phyla.</title>
        <authorList>
            <person name="Brown C.T."/>
            <person name="Hug L.A."/>
            <person name="Thomas B.C."/>
            <person name="Sharon I."/>
            <person name="Castelle C.J."/>
            <person name="Singh A."/>
            <person name="Wilkins M.J."/>
            <person name="Williams K.H."/>
            <person name="Banfield J.F."/>
        </authorList>
    </citation>
    <scope>NUCLEOTIDE SEQUENCE [LARGE SCALE GENOMIC DNA]</scope>
</reference>
<dbReference type="InterPro" id="IPR036086">
    <property type="entry name" value="ParB/Sulfiredoxin_sf"/>
</dbReference>
<dbReference type="InterPro" id="IPR003115">
    <property type="entry name" value="ParB_N"/>
</dbReference>
<dbReference type="Pfam" id="PF17762">
    <property type="entry name" value="HTH_ParB"/>
    <property type="match status" value="1"/>
</dbReference>
<comment type="caution">
    <text evidence="5">The sequence shown here is derived from an EMBL/GenBank/DDBJ whole genome shotgun (WGS) entry which is preliminary data.</text>
</comment>
<keyword evidence="2" id="KW-0159">Chromosome partition</keyword>
<evidence type="ECO:0000313" key="5">
    <source>
        <dbReference type="EMBL" id="KKQ91727.1"/>
    </source>
</evidence>
<feature type="domain" description="ParB-like N-terminal" evidence="4">
    <location>
        <begin position="6"/>
        <end position="95"/>
    </location>
</feature>
<name>A0A0G0LL15_9BACT</name>
<dbReference type="PANTHER" id="PTHR33375:SF1">
    <property type="entry name" value="CHROMOSOME-PARTITIONING PROTEIN PARB-RELATED"/>
    <property type="match status" value="1"/>
</dbReference>
<dbReference type="SUPFAM" id="SSF110849">
    <property type="entry name" value="ParB/Sulfiredoxin"/>
    <property type="match status" value="1"/>
</dbReference>
<evidence type="ECO:0000313" key="6">
    <source>
        <dbReference type="Proteomes" id="UP000034774"/>
    </source>
</evidence>
<dbReference type="NCBIfam" id="TIGR00180">
    <property type="entry name" value="parB_part"/>
    <property type="match status" value="1"/>
</dbReference>
<protein>
    <submittedName>
        <fullName evidence="5">ParB-like protein partition protein</fullName>
    </submittedName>
</protein>
<sequence>MAEEIVQIEVTQLQPNPLQPRGAITPESLVDLVDSIREHGILEPLVVAKTPAGFQIIAGERRWRASKLAGLTHVPVIIRETSPKGMLEMALVENVQRVDLNPLDRAKGFERLMNEFNLTTSEIAVRIGKSVAYVSNSLRLLSLPDALKDGLLSGLITEGHARALAAIDDPNLMIEAYKIVLRESGSVRRAEELARRMKAKSQQEVPNTSQHIRIVSEEIDKMQEDLQKVFYVDGDPDLSKKTAVKLIRSQRETKISFTFKGGVEETEERLQRVYKAITS</sequence>
<dbReference type="Pfam" id="PF02195">
    <property type="entry name" value="ParB_N"/>
    <property type="match status" value="1"/>
</dbReference>
<dbReference type="Gene3D" id="3.90.1530.30">
    <property type="match status" value="1"/>
</dbReference>
<dbReference type="SMART" id="SM00470">
    <property type="entry name" value="ParB"/>
    <property type="match status" value="1"/>
</dbReference>